<accession>A0A0P6Y938</accession>
<proteinExistence type="predicted"/>
<dbReference type="InterPro" id="IPR024361">
    <property type="entry name" value="BACON"/>
</dbReference>
<sequence length="585" mass="63241">MRKLGLVLVFLFGFVTPAPATPDAPTAQPSVITPWGINGYLTKNERITTGDNVPLLAQKMAQAGANWSLEELPWAEIEPSNGNFRTSYDSRIKTVADANLGIIGMLLTTPAWARETSCAGNNNYWCPPSDPAQYAEFAAWMVERYDGDGINDAPGSPRIAAWQIWNEPNFLETWSSINNNEALRRRRYGEILVASYNAIKQADPTAIVVAGGVYVFDGFSDGLEFLNGNNGAFRQVPAAKNSFDVLGIHPYMPTIAPDSIGTFATVTLEGRLLNSRNWLSNDLGRPNAPIWITEIGWCTSPGSASCPVVSAENQARYLIRSFVIAQQMGVQHINWLQLEDAFNGGHPFSGSELLGNLANNNYTPKSAYTAFQTMAYLLTTATPLGTRAGVHTHSYVGNGNNTGGVYAYRYSRGSTEIDVLWTPGANTAIQFPLTAGKQWIFRTRNNQTFSPTINGTTASIVLTNDPIFIVQKTPASINIQPSLNLLAEVGGGEAAALIPLSNGDSETALNWTISNISAGLSVTPSSGSLVGTTNLTIRAQVGSLSSGTYTYQFRVNGNNGISRTVQVTLRVVNQLEPVYLPLVRK</sequence>
<keyword evidence="1" id="KW-0732">Signal</keyword>
<dbReference type="InterPro" id="IPR017853">
    <property type="entry name" value="GH"/>
</dbReference>
<gene>
    <name evidence="3" type="ORF">SE18_16655</name>
</gene>
<dbReference type="Proteomes" id="UP000050277">
    <property type="component" value="Unassembled WGS sequence"/>
</dbReference>
<keyword evidence="4" id="KW-1185">Reference proteome</keyword>
<dbReference type="Gene3D" id="3.20.20.80">
    <property type="entry name" value="Glycosidases"/>
    <property type="match status" value="1"/>
</dbReference>
<evidence type="ECO:0000313" key="4">
    <source>
        <dbReference type="Proteomes" id="UP000050277"/>
    </source>
</evidence>
<comment type="caution">
    <text evidence="3">The sequence shown here is derived from an EMBL/GenBank/DDBJ whole genome shotgun (WGS) entry which is preliminary data.</text>
</comment>
<protein>
    <recommendedName>
        <fullName evidence="2">BACON domain-containing protein</fullName>
    </recommendedName>
</protein>
<name>A0A0P6Y938_9CHLR</name>
<dbReference type="PATRIC" id="fig|70996.4.peg.201"/>
<dbReference type="STRING" id="70996.SE18_16655"/>
<dbReference type="PANTHER" id="PTHR12631">
    <property type="entry name" value="ALPHA-L-IDURONIDASE"/>
    <property type="match status" value="1"/>
</dbReference>
<dbReference type="EMBL" id="LGKP01000025">
    <property type="protein sequence ID" value="KPL85629.1"/>
    <property type="molecule type" value="Genomic_DNA"/>
</dbReference>
<feature type="signal peptide" evidence="1">
    <location>
        <begin position="1"/>
        <end position="20"/>
    </location>
</feature>
<evidence type="ECO:0000259" key="2">
    <source>
        <dbReference type="Pfam" id="PF19190"/>
    </source>
</evidence>
<feature type="domain" description="BACON" evidence="2">
    <location>
        <begin position="491"/>
        <end position="570"/>
    </location>
</feature>
<dbReference type="GO" id="GO:0004553">
    <property type="term" value="F:hydrolase activity, hydrolyzing O-glycosyl compounds"/>
    <property type="evidence" value="ECO:0007669"/>
    <property type="project" value="TreeGrafter"/>
</dbReference>
<dbReference type="Pfam" id="PF19190">
    <property type="entry name" value="BACON_2"/>
    <property type="match status" value="1"/>
</dbReference>
<reference evidence="3 4" key="1">
    <citation type="submission" date="2015-07" db="EMBL/GenBank/DDBJ databases">
        <title>Whole genome sequence of Herpetosiphon geysericola DSM 7119.</title>
        <authorList>
            <person name="Hemp J."/>
            <person name="Ward L.M."/>
            <person name="Pace L.A."/>
            <person name="Fischer W.W."/>
        </authorList>
    </citation>
    <scope>NUCLEOTIDE SEQUENCE [LARGE SCALE GENOMIC DNA]</scope>
    <source>
        <strain evidence="3 4">DSM 7119</strain>
    </source>
</reference>
<dbReference type="InterPro" id="IPR013783">
    <property type="entry name" value="Ig-like_fold"/>
</dbReference>
<dbReference type="SUPFAM" id="SSF51445">
    <property type="entry name" value="(Trans)glycosidases"/>
    <property type="match status" value="1"/>
</dbReference>
<organism evidence="3 4">
    <name type="scientific">Herpetosiphon geysericola</name>
    <dbReference type="NCBI Taxonomy" id="70996"/>
    <lineage>
        <taxon>Bacteria</taxon>
        <taxon>Bacillati</taxon>
        <taxon>Chloroflexota</taxon>
        <taxon>Chloroflexia</taxon>
        <taxon>Herpetosiphonales</taxon>
        <taxon>Herpetosiphonaceae</taxon>
        <taxon>Herpetosiphon</taxon>
    </lineage>
</organism>
<evidence type="ECO:0000256" key="1">
    <source>
        <dbReference type="SAM" id="SignalP"/>
    </source>
</evidence>
<dbReference type="InterPro" id="IPR051923">
    <property type="entry name" value="Glycosyl_Hydrolase_39"/>
</dbReference>
<dbReference type="AlphaFoldDB" id="A0A0P6Y938"/>
<evidence type="ECO:0000313" key="3">
    <source>
        <dbReference type="EMBL" id="KPL85629.1"/>
    </source>
</evidence>
<feature type="chain" id="PRO_5006133435" description="BACON domain-containing protein" evidence="1">
    <location>
        <begin position="21"/>
        <end position="585"/>
    </location>
</feature>
<dbReference type="PANTHER" id="PTHR12631:SF10">
    <property type="entry name" value="BETA-XYLOSIDASE-LIKE PROTEIN-RELATED"/>
    <property type="match status" value="1"/>
</dbReference>
<dbReference type="Gene3D" id="2.60.40.10">
    <property type="entry name" value="Immunoglobulins"/>
    <property type="match status" value="1"/>
</dbReference>